<accession>A0A4C1YZZ8</accession>
<sequence>MESKTGARSGSRLVTSSIDMTDEIIRCMSIRAGLQVNHVYFEWNRNLDHDQNRIKGITKTKNERRNDYGIMLDRANGRQERPFMSTKNSRPQHKKNKERRIPYQHDRSKRHIFTSALTYRKEQSIVCEPDNVTLYICCQIHRRLTICAVSAYVRYDI</sequence>
<keyword evidence="3" id="KW-1185">Reference proteome</keyword>
<name>A0A4C1YZZ8_EUMVA</name>
<reference evidence="2 3" key="1">
    <citation type="journal article" date="2019" name="Commun. Biol.">
        <title>The bagworm genome reveals a unique fibroin gene that provides high tensile strength.</title>
        <authorList>
            <person name="Kono N."/>
            <person name="Nakamura H."/>
            <person name="Ohtoshi R."/>
            <person name="Tomita M."/>
            <person name="Numata K."/>
            <person name="Arakawa K."/>
        </authorList>
    </citation>
    <scope>NUCLEOTIDE SEQUENCE [LARGE SCALE GENOMIC DNA]</scope>
</reference>
<protein>
    <submittedName>
        <fullName evidence="2">Uncharacterized protein</fullName>
    </submittedName>
</protein>
<feature type="region of interest" description="Disordered" evidence="1">
    <location>
        <begin position="81"/>
        <end position="101"/>
    </location>
</feature>
<organism evidence="2 3">
    <name type="scientific">Eumeta variegata</name>
    <name type="common">Bagworm moth</name>
    <name type="synonym">Eumeta japonica</name>
    <dbReference type="NCBI Taxonomy" id="151549"/>
    <lineage>
        <taxon>Eukaryota</taxon>
        <taxon>Metazoa</taxon>
        <taxon>Ecdysozoa</taxon>
        <taxon>Arthropoda</taxon>
        <taxon>Hexapoda</taxon>
        <taxon>Insecta</taxon>
        <taxon>Pterygota</taxon>
        <taxon>Neoptera</taxon>
        <taxon>Endopterygota</taxon>
        <taxon>Lepidoptera</taxon>
        <taxon>Glossata</taxon>
        <taxon>Ditrysia</taxon>
        <taxon>Tineoidea</taxon>
        <taxon>Psychidae</taxon>
        <taxon>Oiketicinae</taxon>
        <taxon>Eumeta</taxon>
    </lineage>
</organism>
<evidence type="ECO:0000313" key="3">
    <source>
        <dbReference type="Proteomes" id="UP000299102"/>
    </source>
</evidence>
<evidence type="ECO:0000256" key="1">
    <source>
        <dbReference type="SAM" id="MobiDB-lite"/>
    </source>
</evidence>
<gene>
    <name evidence="2" type="ORF">EVAR_65083_1</name>
</gene>
<evidence type="ECO:0000313" key="2">
    <source>
        <dbReference type="EMBL" id="GBP81906.1"/>
    </source>
</evidence>
<comment type="caution">
    <text evidence="2">The sequence shown here is derived from an EMBL/GenBank/DDBJ whole genome shotgun (WGS) entry which is preliminary data.</text>
</comment>
<proteinExistence type="predicted"/>
<dbReference type="EMBL" id="BGZK01001537">
    <property type="protein sequence ID" value="GBP81906.1"/>
    <property type="molecule type" value="Genomic_DNA"/>
</dbReference>
<dbReference type="AlphaFoldDB" id="A0A4C1YZZ8"/>
<dbReference type="Proteomes" id="UP000299102">
    <property type="component" value="Unassembled WGS sequence"/>
</dbReference>